<keyword evidence="2" id="KW-0804">Transcription</keyword>
<dbReference type="Gene3D" id="1.10.10.60">
    <property type="entry name" value="Homeodomain-like"/>
    <property type="match status" value="1"/>
</dbReference>
<reference evidence="4" key="1">
    <citation type="submission" date="2022-09" db="EMBL/GenBank/DDBJ databases">
        <title>Aureispira anguillicida sp. nov., isolated from Leptocephalus of Japanese eel Anguilla japonica.</title>
        <authorList>
            <person name="Yuasa K."/>
            <person name="Mekata T."/>
            <person name="Ikunari K."/>
        </authorList>
    </citation>
    <scope>NUCLEOTIDE SEQUENCE</scope>
    <source>
        <strain evidence="4">EL160426</strain>
    </source>
</reference>
<evidence type="ECO:0000313" key="5">
    <source>
        <dbReference type="Proteomes" id="UP001060919"/>
    </source>
</evidence>
<organism evidence="4 5">
    <name type="scientific">Aureispira anguillae</name>
    <dbReference type="NCBI Taxonomy" id="2864201"/>
    <lineage>
        <taxon>Bacteria</taxon>
        <taxon>Pseudomonadati</taxon>
        <taxon>Bacteroidota</taxon>
        <taxon>Saprospiria</taxon>
        <taxon>Saprospirales</taxon>
        <taxon>Saprospiraceae</taxon>
        <taxon>Aureispira</taxon>
    </lineage>
</organism>
<dbReference type="InterPro" id="IPR009057">
    <property type="entry name" value="Homeodomain-like_sf"/>
</dbReference>
<evidence type="ECO:0000259" key="3">
    <source>
        <dbReference type="PROSITE" id="PS01124"/>
    </source>
</evidence>
<dbReference type="Pfam" id="PF13181">
    <property type="entry name" value="TPR_8"/>
    <property type="match status" value="1"/>
</dbReference>
<dbReference type="InterPro" id="IPR018060">
    <property type="entry name" value="HTH_AraC"/>
</dbReference>
<dbReference type="KEGG" id="aup:AsAng_0008560"/>
<dbReference type="PROSITE" id="PS01124">
    <property type="entry name" value="HTH_ARAC_FAMILY_2"/>
    <property type="match status" value="1"/>
</dbReference>
<protein>
    <submittedName>
        <fullName evidence="4">Helix-turn-helix domain-containing protein</fullName>
    </submittedName>
</protein>
<dbReference type="PANTHER" id="PTHR12558">
    <property type="entry name" value="CELL DIVISION CYCLE 16,23,27"/>
    <property type="match status" value="1"/>
</dbReference>
<evidence type="ECO:0000256" key="1">
    <source>
        <dbReference type="ARBA" id="ARBA00023015"/>
    </source>
</evidence>
<dbReference type="GO" id="GO:0003700">
    <property type="term" value="F:DNA-binding transcription factor activity"/>
    <property type="evidence" value="ECO:0007669"/>
    <property type="project" value="InterPro"/>
</dbReference>
<dbReference type="Gene3D" id="1.25.40.10">
    <property type="entry name" value="Tetratricopeptide repeat domain"/>
    <property type="match status" value="1"/>
</dbReference>
<dbReference type="InterPro" id="IPR019734">
    <property type="entry name" value="TPR_rpt"/>
</dbReference>
<keyword evidence="1" id="KW-0805">Transcription regulation</keyword>
<gene>
    <name evidence="4" type="ORF">AsAng_0008560</name>
</gene>
<dbReference type="RefSeq" id="WP_264791482.1">
    <property type="nucleotide sequence ID" value="NZ_AP026867.1"/>
</dbReference>
<accession>A0A915YBQ7</accession>
<dbReference type="PANTHER" id="PTHR12558:SF13">
    <property type="entry name" value="CELL DIVISION CYCLE PROTEIN 27 HOMOLOG"/>
    <property type="match status" value="1"/>
</dbReference>
<dbReference type="SUPFAM" id="SSF46689">
    <property type="entry name" value="Homeodomain-like"/>
    <property type="match status" value="1"/>
</dbReference>
<dbReference type="InterPro" id="IPR011990">
    <property type="entry name" value="TPR-like_helical_dom_sf"/>
</dbReference>
<dbReference type="GO" id="GO:0043565">
    <property type="term" value="F:sequence-specific DNA binding"/>
    <property type="evidence" value="ECO:0007669"/>
    <property type="project" value="InterPro"/>
</dbReference>
<proteinExistence type="predicted"/>
<dbReference type="EMBL" id="AP026867">
    <property type="protein sequence ID" value="BDS10148.1"/>
    <property type="molecule type" value="Genomic_DNA"/>
</dbReference>
<feature type="domain" description="HTH araC/xylS-type" evidence="3">
    <location>
        <begin position="432"/>
        <end position="536"/>
    </location>
</feature>
<dbReference type="SUPFAM" id="SSF48452">
    <property type="entry name" value="TPR-like"/>
    <property type="match status" value="1"/>
</dbReference>
<dbReference type="SMART" id="SM00342">
    <property type="entry name" value="HTH_ARAC"/>
    <property type="match status" value="1"/>
</dbReference>
<evidence type="ECO:0000313" key="4">
    <source>
        <dbReference type="EMBL" id="BDS10148.1"/>
    </source>
</evidence>
<name>A0A915YBQ7_9BACT</name>
<dbReference type="Proteomes" id="UP001060919">
    <property type="component" value="Chromosome"/>
</dbReference>
<evidence type="ECO:0000256" key="2">
    <source>
        <dbReference type="ARBA" id="ARBA00023163"/>
    </source>
</evidence>
<keyword evidence="5" id="KW-1185">Reference proteome</keyword>
<dbReference type="Pfam" id="PF12833">
    <property type="entry name" value="HTH_18"/>
    <property type="match status" value="1"/>
</dbReference>
<dbReference type="SMART" id="SM00028">
    <property type="entry name" value="TPR"/>
    <property type="match status" value="5"/>
</dbReference>
<dbReference type="AlphaFoldDB" id="A0A915YBQ7"/>
<sequence length="540" mass="62000">MTIQEIGNRLNVALVLEGSVRKFGEKVRIITQLINVEDGCPFWAETYDHELQDIFRVQDQIALTVAEKMREHLGHFEVQQPKNRRNENLSNYELYLKSKYNFNKFQEKNIRLAVQQIEQVIEADATCSYYFATQALYYCYLPLLNIMPAATAFVRAKEAATKALALDKTDPEANYAIASVAYFFEGDLEKAQQHGYAALEYRPNYPDALVGMSMVELAAENYDMVLNGIKKAIEINPLSPTLKYYYAALLQRLGKYEAALKIINNVLALVPFHTNSYCLKGVLLTRLKKFEAAIDHYKNVPLSAHKTKEYYAGIGIVYGTMGDKEMALIYLNKVNKDQQNFNVAYEENANVIINIYLGNWEVAFAEIQKDIVAKKHYLKFFRQMPALELIKEDPRYSILENVFINSGKKYKKNKVKYAKSGINEERINLINGKLIQLMKNKKPFLIPNISLRGLSELLGESGNHVSQVINDKHAMNFFDFINTHRIEEMVRLMKIPTNRNLTLLALAHEAGFNSKTTFNTAFKKLKQQTPTAYFKHLNLL</sequence>